<dbReference type="AlphaFoldDB" id="A0A6J4NWJ7"/>
<feature type="region of interest" description="Disordered" evidence="1">
    <location>
        <begin position="262"/>
        <end position="293"/>
    </location>
</feature>
<protein>
    <submittedName>
        <fullName evidence="2">Integral membrane protein</fullName>
    </submittedName>
</protein>
<name>A0A6J4NWJ7_9ACTN</name>
<organism evidence="2">
    <name type="scientific">uncultured Nocardioides sp</name>
    <dbReference type="NCBI Taxonomy" id="198441"/>
    <lineage>
        <taxon>Bacteria</taxon>
        <taxon>Bacillati</taxon>
        <taxon>Actinomycetota</taxon>
        <taxon>Actinomycetes</taxon>
        <taxon>Propionibacteriales</taxon>
        <taxon>Nocardioidaceae</taxon>
        <taxon>Nocardioides</taxon>
        <taxon>environmental samples</taxon>
    </lineage>
</organism>
<evidence type="ECO:0000313" key="2">
    <source>
        <dbReference type="EMBL" id="CAA9398932.1"/>
    </source>
</evidence>
<feature type="compositionally biased region" description="Pro residues" evidence="1">
    <location>
        <begin position="34"/>
        <end position="46"/>
    </location>
</feature>
<feature type="compositionally biased region" description="Basic residues" evidence="1">
    <location>
        <begin position="220"/>
        <end position="233"/>
    </location>
</feature>
<proteinExistence type="predicted"/>
<sequence>EPDVRPHRGHPRPRLPRVRRAARVHRRARATPLPHRPAPRLRPGPVRPLQGAAVPAPGVQRAAGRDRGGRRDVHRRRQPPPLVRRLHLPAADADQPVRGGAGSGPVLPRPAAPLDRALPRPPAVGGAVRPHPVGVARGRDPRLRAAADPRALRRGAAGGTGRERADPRLPQGRRPPGAAGLPARDHHRRAGLGRAAAGVRRRRLDRRADRRGGGRADRAGRRRLRGHRARRGGRGPVLAVDHPQRAGRVLGCGQCDRRPRRRVAGRLRRHRARPGRRRSRPARRPVHEGGCPM</sequence>
<reference evidence="2" key="1">
    <citation type="submission" date="2020-02" db="EMBL/GenBank/DDBJ databases">
        <authorList>
            <person name="Meier V. D."/>
        </authorList>
    </citation>
    <scope>NUCLEOTIDE SEQUENCE</scope>
    <source>
        <strain evidence="2">AVDCRST_MAG32</strain>
    </source>
</reference>
<dbReference type="EMBL" id="CADCUM010000110">
    <property type="protein sequence ID" value="CAA9398932.1"/>
    <property type="molecule type" value="Genomic_DNA"/>
</dbReference>
<feature type="region of interest" description="Disordered" evidence="1">
    <location>
        <begin position="1"/>
        <end position="237"/>
    </location>
</feature>
<feature type="compositionally biased region" description="Basic residues" evidence="1">
    <location>
        <begin position="262"/>
        <end position="284"/>
    </location>
</feature>
<feature type="non-terminal residue" evidence="2">
    <location>
        <position position="293"/>
    </location>
</feature>
<gene>
    <name evidence="2" type="ORF">AVDCRST_MAG32-2734</name>
</gene>
<feature type="compositionally biased region" description="Basic and acidic residues" evidence="1">
    <location>
        <begin position="137"/>
        <end position="151"/>
    </location>
</feature>
<feature type="compositionally biased region" description="Basic residues" evidence="1">
    <location>
        <begin position="7"/>
        <end position="29"/>
    </location>
</feature>
<feature type="non-terminal residue" evidence="2">
    <location>
        <position position="1"/>
    </location>
</feature>
<accession>A0A6J4NWJ7</accession>
<evidence type="ECO:0000256" key="1">
    <source>
        <dbReference type="SAM" id="MobiDB-lite"/>
    </source>
</evidence>
<feature type="compositionally biased region" description="Basic and acidic residues" evidence="1">
    <location>
        <begin position="206"/>
        <end position="219"/>
    </location>
</feature>